<dbReference type="Proteomes" id="UP001305779">
    <property type="component" value="Unassembled WGS sequence"/>
</dbReference>
<dbReference type="InterPro" id="IPR039251">
    <property type="entry name" value="OXLD1"/>
</dbReference>
<dbReference type="InterPro" id="IPR019180">
    <property type="entry name" value="Oxidoreductase-like_N"/>
</dbReference>
<dbReference type="PANTHER" id="PTHR21193">
    <property type="entry name" value="OXIDOREDUCTASE-LIKE DOMAIN-CONTAINING PROTEIN 1"/>
    <property type="match status" value="1"/>
</dbReference>
<gene>
    <name evidence="3" type="ORF">PRZ48_015118</name>
</gene>
<protein>
    <recommendedName>
        <fullName evidence="2">Oxidoreductase-like domain-containing protein</fullName>
    </recommendedName>
</protein>
<feature type="region of interest" description="Disordered" evidence="1">
    <location>
        <begin position="189"/>
        <end position="219"/>
    </location>
</feature>
<sequence length="267" mass="29379">MRPALRILPRTANRPSLLPSGHGAGQWSPSRTLANTSRRNDDNDSKHTLNGYVADLLDAPLHSVQHATRSAPEPPPKDKLPMTQREETLAKARMVFGSRISGPEERQHELDSKSQWIAGVLVPPKPEEPDNCCMSGCVNCVWELYREDLEDWAAKSTEAKQKMIEQRTKGTATGMMTQESGMPKHAVVSMDDDGGGSETNWSTAPETEPYDGKEGTVDPLAGIPVGIREFMKTEKKLKARHKAAGEVLDTALDKDLRASVWRSGART</sequence>
<evidence type="ECO:0000313" key="4">
    <source>
        <dbReference type="Proteomes" id="UP001305779"/>
    </source>
</evidence>
<evidence type="ECO:0000313" key="3">
    <source>
        <dbReference type="EMBL" id="KAK4493932.1"/>
    </source>
</evidence>
<organism evidence="3 4">
    <name type="scientific">Zasmidium cellare</name>
    <name type="common">Wine cellar mold</name>
    <name type="synonym">Racodium cellare</name>
    <dbReference type="NCBI Taxonomy" id="395010"/>
    <lineage>
        <taxon>Eukaryota</taxon>
        <taxon>Fungi</taxon>
        <taxon>Dikarya</taxon>
        <taxon>Ascomycota</taxon>
        <taxon>Pezizomycotina</taxon>
        <taxon>Dothideomycetes</taxon>
        <taxon>Dothideomycetidae</taxon>
        <taxon>Mycosphaerellales</taxon>
        <taxon>Mycosphaerellaceae</taxon>
        <taxon>Zasmidium</taxon>
    </lineage>
</organism>
<proteinExistence type="predicted"/>
<feature type="domain" description="Oxidoreductase-like" evidence="2">
    <location>
        <begin position="117"/>
        <end position="160"/>
    </location>
</feature>
<evidence type="ECO:0000259" key="2">
    <source>
        <dbReference type="Pfam" id="PF09791"/>
    </source>
</evidence>
<evidence type="ECO:0000256" key="1">
    <source>
        <dbReference type="SAM" id="MobiDB-lite"/>
    </source>
</evidence>
<dbReference type="EMBL" id="JAXOVC010000015">
    <property type="protein sequence ID" value="KAK4493932.1"/>
    <property type="molecule type" value="Genomic_DNA"/>
</dbReference>
<name>A0ABR0DXP2_ZASCE</name>
<feature type="compositionally biased region" description="Polar residues" evidence="1">
    <location>
        <begin position="27"/>
        <end position="37"/>
    </location>
</feature>
<comment type="caution">
    <text evidence="3">The sequence shown here is derived from an EMBL/GenBank/DDBJ whole genome shotgun (WGS) entry which is preliminary data.</text>
</comment>
<keyword evidence="4" id="KW-1185">Reference proteome</keyword>
<reference evidence="3 4" key="1">
    <citation type="journal article" date="2023" name="G3 (Bethesda)">
        <title>A chromosome-level genome assembly of Zasmidium syzygii isolated from banana leaves.</title>
        <authorList>
            <person name="van Westerhoven A.C."/>
            <person name="Mehrabi R."/>
            <person name="Talebi R."/>
            <person name="Steentjes M.B.F."/>
            <person name="Corcolon B."/>
            <person name="Chong P.A."/>
            <person name="Kema G.H.J."/>
            <person name="Seidl M.F."/>
        </authorList>
    </citation>
    <scope>NUCLEOTIDE SEQUENCE [LARGE SCALE GENOMIC DNA]</scope>
    <source>
        <strain evidence="3 4">P124</strain>
    </source>
</reference>
<dbReference type="Pfam" id="PF09791">
    <property type="entry name" value="Oxidored-like"/>
    <property type="match status" value="1"/>
</dbReference>
<accession>A0ABR0DXP2</accession>
<dbReference type="PANTHER" id="PTHR21193:SF3">
    <property type="entry name" value="OXIDOREDUCTASE-LIKE DOMAIN-CONTAINING PROTEIN 1"/>
    <property type="match status" value="1"/>
</dbReference>
<feature type="region of interest" description="Disordered" evidence="1">
    <location>
        <begin position="1"/>
        <end position="46"/>
    </location>
</feature>